<feature type="compositionally biased region" description="Low complexity" evidence="1">
    <location>
        <begin position="12"/>
        <end position="24"/>
    </location>
</feature>
<gene>
    <name evidence="2" type="ORF">OEZ85_013125</name>
</gene>
<proteinExistence type="predicted"/>
<organism evidence="2 3">
    <name type="scientific">Tetradesmus obliquus</name>
    <name type="common">Green alga</name>
    <name type="synonym">Acutodesmus obliquus</name>
    <dbReference type="NCBI Taxonomy" id="3088"/>
    <lineage>
        <taxon>Eukaryota</taxon>
        <taxon>Viridiplantae</taxon>
        <taxon>Chlorophyta</taxon>
        <taxon>core chlorophytes</taxon>
        <taxon>Chlorophyceae</taxon>
        <taxon>CS clade</taxon>
        <taxon>Sphaeropleales</taxon>
        <taxon>Scenedesmaceae</taxon>
        <taxon>Tetradesmus</taxon>
    </lineage>
</organism>
<dbReference type="EMBL" id="CP126214">
    <property type="protein sequence ID" value="WIA16438.1"/>
    <property type="molecule type" value="Genomic_DNA"/>
</dbReference>
<evidence type="ECO:0000313" key="3">
    <source>
        <dbReference type="Proteomes" id="UP001244341"/>
    </source>
</evidence>
<feature type="region of interest" description="Disordered" evidence="1">
    <location>
        <begin position="1"/>
        <end position="25"/>
    </location>
</feature>
<reference evidence="2 3" key="1">
    <citation type="submission" date="2023-05" db="EMBL/GenBank/DDBJ databases">
        <title>A 100% complete, gapless, phased diploid assembly of the Scenedesmus obliquus UTEX 3031 genome.</title>
        <authorList>
            <person name="Biondi T.C."/>
            <person name="Hanschen E.R."/>
            <person name="Kwon T."/>
            <person name="Eng W."/>
            <person name="Kruse C.P.S."/>
            <person name="Koehler S.I."/>
            <person name="Kunde Y."/>
            <person name="Gleasner C.D."/>
            <person name="You Mak K.T."/>
            <person name="Polle J."/>
            <person name="Hovde B.T."/>
            <person name="Starkenburg S.R."/>
        </authorList>
    </citation>
    <scope>NUCLEOTIDE SEQUENCE [LARGE SCALE GENOMIC DNA]</scope>
    <source>
        <strain evidence="2 3">DOE0152z</strain>
    </source>
</reference>
<evidence type="ECO:0000313" key="2">
    <source>
        <dbReference type="EMBL" id="WIA16438.1"/>
    </source>
</evidence>
<protein>
    <recommendedName>
        <fullName evidence="4">SMP domain-containing protein</fullName>
    </recommendedName>
</protein>
<dbReference type="Proteomes" id="UP001244341">
    <property type="component" value="Chromosome 7b"/>
</dbReference>
<accession>A0ABY8U4Q4</accession>
<evidence type="ECO:0008006" key="4">
    <source>
        <dbReference type="Google" id="ProtNLM"/>
    </source>
</evidence>
<name>A0ABY8U4Q4_TETOB</name>
<keyword evidence="3" id="KW-1185">Reference proteome</keyword>
<sequence>MAEVLGTASNSAAAQQEVVAPQPQLSQRELEVKLEAAARASAAADANLARFLADHVPHHITAANASPAGIEGDSEPRAALMGGRQQHAHKANTAAAEGLSALQQATHAVKYIHEQHTSTAPQPELKPQTRRSWCPWKSLANPAAMLSCMMAGCAQTAAGAAASSRWS</sequence>
<evidence type="ECO:0000256" key="1">
    <source>
        <dbReference type="SAM" id="MobiDB-lite"/>
    </source>
</evidence>